<organism evidence="1 2">
    <name type="scientific">Aetokthonos hydrillicola Thurmond2011</name>
    <dbReference type="NCBI Taxonomy" id="2712845"/>
    <lineage>
        <taxon>Bacteria</taxon>
        <taxon>Bacillati</taxon>
        <taxon>Cyanobacteriota</taxon>
        <taxon>Cyanophyceae</taxon>
        <taxon>Nostocales</taxon>
        <taxon>Hapalosiphonaceae</taxon>
        <taxon>Aetokthonos</taxon>
    </lineage>
</organism>
<dbReference type="Proteomes" id="UP000667802">
    <property type="component" value="Unassembled WGS sequence"/>
</dbReference>
<sequence>MLRSHLAVDGLVVDLIIRTRVERQCKLSIFEDSGIALPHRDTICSMAIASRTTYSI</sequence>
<dbReference type="AlphaFoldDB" id="A0AAP5MC45"/>
<evidence type="ECO:0000313" key="1">
    <source>
        <dbReference type="EMBL" id="MDR9899930.1"/>
    </source>
</evidence>
<gene>
    <name evidence="1" type="ORF">G7B40_036060</name>
</gene>
<keyword evidence="2" id="KW-1185">Reference proteome</keyword>
<comment type="caution">
    <text evidence="1">The sequence shown here is derived from an EMBL/GenBank/DDBJ whole genome shotgun (WGS) entry which is preliminary data.</text>
</comment>
<evidence type="ECO:0000313" key="2">
    <source>
        <dbReference type="Proteomes" id="UP000667802"/>
    </source>
</evidence>
<dbReference type="EMBL" id="JAALHA020000028">
    <property type="protein sequence ID" value="MDR9899930.1"/>
    <property type="molecule type" value="Genomic_DNA"/>
</dbReference>
<reference evidence="2" key="1">
    <citation type="journal article" date="2021" name="Science">
        <title>Hunting the eagle killer: A cyanobacterial neurotoxin causes vacuolar myelinopathy.</title>
        <authorList>
            <person name="Breinlinger S."/>
            <person name="Phillips T.J."/>
            <person name="Haram B.N."/>
            <person name="Mares J."/>
            <person name="Martinez Yerena J.A."/>
            <person name="Hrouzek P."/>
            <person name="Sobotka R."/>
            <person name="Henderson W.M."/>
            <person name="Schmieder P."/>
            <person name="Williams S.M."/>
            <person name="Lauderdale J.D."/>
            <person name="Wilde H.D."/>
            <person name="Gerrin W."/>
            <person name="Kust A."/>
            <person name="Washington J.W."/>
            <person name="Wagner C."/>
            <person name="Geier B."/>
            <person name="Liebeke M."/>
            <person name="Enke H."/>
            <person name="Niedermeyer T.H.J."/>
            <person name="Wilde S.B."/>
        </authorList>
    </citation>
    <scope>NUCLEOTIDE SEQUENCE [LARGE SCALE GENOMIC DNA]</scope>
    <source>
        <strain evidence="2">Thurmond2011</strain>
    </source>
</reference>
<name>A0AAP5MC45_9CYAN</name>
<accession>A0AAP5MC45</accession>
<dbReference type="RefSeq" id="WP_208345739.1">
    <property type="nucleotide sequence ID" value="NZ_CAWQFN010000724.1"/>
</dbReference>
<proteinExistence type="predicted"/>
<protein>
    <submittedName>
        <fullName evidence="1">Uncharacterized protein</fullName>
    </submittedName>
</protein>